<dbReference type="RefSeq" id="WP_274153496.1">
    <property type="nucleotide sequence ID" value="NZ_CP117812.1"/>
</dbReference>
<dbReference type="EMBL" id="CP117812">
    <property type="protein sequence ID" value="WDE98625.1"/>
    <property type="molecule type" value="Genomic_DNA"/>
</dbReference>
<evidence type="ECO:0000313" key="6">
    <source>
        <dbReference type="EMBL" id="WDE98625.1"/>
    </source>
</evidence>
<evidence type="ECO:0000256" key="1">
    <source>
        <dbReference type="ARBA" id="ARBA00022571"/>
    </source>
</evidence>
<dbReference type="Gene3D" id="3.30.360.10">
    <property type="entry name" value="Dihydrodipicolinate Reductase, domain 2"/>
    <property type="match status" value="1"/>
</dbReference>
<dbReference type="InterPro" id="IPR050085">
    <property type="entry name" value="AGPR"/>
</dbReference>
<dbReference type="InterPro" id="IPR036291">
    <property type="entry name" value="NAD(P)-bd_dom_sf"/>
</dbReference>
<keyword evidence="4" id="KW-0560">Oxidoreductase</keyword>
<feature type="domain" description="Semialdehyde dehydrogenase NAD-binding" evidence="5">
    <location>
        <begin position="3"/>
        <end position="103"/>
    </location>
</feature>
<name>A0ABY7VWP5_9BACT</name>
<evidence type="ECO:0000256" key="2">
    <source>
        <dbReference type="ARBA" id="ARBA00022605"/>
    </source>
</evidence>
<evidence type="ECO:0000256" key="4">
    <source>
        <dbReference type="ARBA" id="ARBA00023002"/>
    </source>
</evidence>
<accession>A0ABY7VWP5</accession>
<reference evidence="6 7" key="1">
    <citation type="submission" date="2023-02" db="EMBL/GenBank/DDBJ databases">
        <title>Genome sequence of Lentisphaera profundi SAORIC-696.</title>
        <authorList>
            <person name="Kim e."/>
            <person name="Cho J.-C."/>
            <person name="Choi A."/>
            <person name="Kang I."/>
        </authorList>
    </citation>
    <scope>NUCLEOTIDE SEQUENCE [LARGE SCALE GENOMIC DNA]</scope>
    <source>
        <strain evidence="6 7">SAORIC-696</strain>
    </source>
</reference>
<proteinExistence type="predicted"/>
<dbReference type="InterPro" id="IPR000534">
    <property type="entry name" value="Semialdehyde_DH_NAD-bd"/>
</dbReference>
<keyword evidence="2" id="KW-0028">Amino-acid biosynthesis</keyword>
<dbReference type="Proteomes" id="UP001214250">
    <property type="component" value="Chromosome 2"/>
</dbReference>
<evidence type="ECO:0000313" key="7">
    <source>
        <dbReference type="Proteomes" id="UP001214250"/>
    </source>
</evidence>
<dbReference type="PANTHER" id="PTHR32338">
    <property type="entry name" value="N-ACETYL-GAMMA-GLUTAMYL-PHOSPHATE REDUCTASE, CHLOROPLASTIC-RELATED-RELATED"/>
    <property type="match status" value="1"/>
</dbReference>
<protein>
    <recommendedName>
        <fullName evidence="5">Semialdehyde dehydrogenase NAD-binding domain-containing protein</fullName>
    </recommendedName>
</protein>
<keyword evidence="1" id="KW-0055">Arginine biosynthesis</keyword>
<evidence type="ECO:0000256" key="3">
    <source>
        <dbReference type="ARBA" id="ARBA00022857"/>
    </source>
</evidence>
<dbReference type="SMART" id="SM00859">
    <property type="entry name" value="Semialdhyde_dh"/>
    <property type="match status" value="1"/>
</dbReference>
<dbReference type="SUPFAM" id="SSF55347">
    <property type="entry name" value="Glyceraldehyde-3-phosphate dehydrogenase-like, C-terminal domain"/>
    <property type="match status" value="1"/>
</dbReference>
<dbReference type="PANTHER" id="PTHR32338:SF10">
    <property type="entry name" value="N-ACETYL-GAMMA-GLUTAMYL-PHOSPHATE REDUCTASE, CHLOROPLASTIC-RELATED"/>
    <property type="match status" value="1"/>
</dbReference>
<keyword evidence="3" id="KW-0521">NADP</keyword>
<dbReference type="SUPFAM" id="SSF51735">
    <property type="entry name" value="NAD(P)-binding Rossmann-fold domains"/>
    <property type="match status" value="1"/>
</dbReference>
<organism evidence="6 7">
    <name type="scientific">Lentisphaera profundi</name>
    <dbReference type="NCBI Taxonomy" id="1658616"/>
    <lineage>
        <taxon>Bacteria</taxon>
        <taxon>Pseudomonadati</taxon>
        <taxon>Lentisphaerota</taxon>
        <taxon>Lentisphaeria</taxon>
        <taxon>Lentisphaerales</taxon>
        <taxon>Lentisphaeraceae</taxon>
        <taxon>Lentisphaera</taxon>
    </lineage>
</organism>
<sequence length="293" mass="33062">MLKVYIDGQYGTSGLILHSLVENHPLLKCITISANKRRDEKLRVQCFTEADLVVLCLPDNEVQKTLTLIPKHKRVIDCGVSLRSDPKWIYGLPELGEKQRKTIRDAKYVANPGCFALAFILLVKPLIDSDYISSSSLVSVFAVNGYSAGGQRMIKHYESGRSKGQIHNLNQSHKHIPEMMRFCGLNQRPNFIPSVGAHKEGLVLTLPLINSKRSELLKLYREKYLNEKLIILYDNTVNNLSPVYLKNDIEIYINREEDCVISVRMSNLLKGAAGTALQNINIMLGMDECLGLY</sequence>
<evidence type="ECO:0000259" key="5">
    <source>
        <dbReference type="SMART" id="SM00859"/>
    </source>
</evidence>
<dbReference type="InterPro" id="IPR058924">
    <property type="entry name" value="AGPR_dimerisation_dom"/>
</dbReference>
<keyword evidence="7" id="KW-1185">Reference proteome</keyword>
<gene>
    <name evidence="6" type="ORF">PQO03_12335</name>
</gene>
<dbReference type="Pfam" id="PF22698">
    <property type="entry name" value="Semialdhyde_dhC_1"/>
    <property type="match status" value="1"/>
</dbReference>
<dbReference type="Gene3D" id="3.40.50.720">
    <property type="entry name" value="NAD(P)-binding Rossmann-like Domain"/>
    <property type="match status" value="1"/>
</dbReference>